<dbReference type="RefSeq" id="WP_073070050.1">
    <property type="nucleotide sequence ID" value="NZ_MPPI01000005.1"/>
</dbReference>
<evidence type="ECO:0000256" key="1">
    <source>
        <dbReference type="SAM" id="Coils"/>
    </source>
</evidence>
<dbReference type="AlphaFoldDB" id="A0A2T1DJE5"/>
<feature type="compositionally biased region" description="Basic and acidic residues" evidence="2">
    <location>
        <begin position="91"/>
        <end position="109"/>
    </location>
</feature>
<keyword evidence="4" id="KW-1185">Reference proteome</keyword>
<feature type="coiled-coil region" evidence="1">
    <location>
        <begin position="36"/>
        <end position="80"/>
    </location>
</feature>
<dbReference type="Proteomes" id="UP000238634">
    <property type="component" value="Unassembled WGS sequence"/>
</dbReference>
<keyword evidence="1" id="KW-0175">Coiled coil</keyword>
<reference evidence="3 4" key="2">
    <citation type="submission" date="2018-03" db="EMBL/GenBank/DDBJ databases">
        <title>The ancient ancestry and fast evolution of plastids.</title>
        <authorList>
            <person name="Moore K.R."/>
            <person name="Magnabosco C."/>
            <person name="Momper L."/>
            <person name="Gold D.A."/>
            <person name="Bosak T."/>
            <person name="Fournier G.P."/>
        </authorList>
    </citation>
    <scope>NUCLEOTIDE SEQUENCE [LARGE SCALE GENOMIC DNA]</scope>
    <source>
        <strain evidence="3 4">ULC007</strain>
    </source>
</reference>
<accession>A0A2T1DJE5</accession>
<protein>
    <submittedName>
        <fullName evidence="3">Uncharacterized protein</fullName>
    </submittedName>
</protein>
<proteinExistence type="predicted"/>
<evidence type="ECO:0000256" key="2">
    <source>
        <dbReference type="SAM" id="MobiDB-lite"/>
    </source>
</evidence>
<evidence type="ECO:0000313" key="4">
    <source>
        <dbReference type="Proteomes" id="UP000238634"/>
    </source>
</evidence>
<comment type="caution">
    <text evidence="3">The sequence shown here is derived from an EMBL/GenBank/DDBJ whole genome shotgun (WGS) entry which is preliminary data.</text>
</comment>
<dbReference type="OrthoDB" id="531519at2"/>
<sequence>MPRAQRTSRILDKGQLRILKLKAIDPQLNFGNDRNLSTLATQIDQLNAKLNDYNDTIATLDIAKQEIDQMERDLGDLLDQLLNGVSGKYGNDSREYEMAGGTRKSDRVRKSAQSRTKNGGVKLATVGSTQ</sequence>
<gene>
    <name evidence="3" type="ORF">C7B65_06665</name>
</gene>
<dbReference type="EMBL" id="PVWG01000005">
    <property type="protein sequence ID" value="PSB20581.1"/>
    <property type="molecule type" value="Genomic_DNA"/>
</dbReference>
<name>A0A2T1DJE5_9CYAN</name>
<evidence type="ECO:0000313" key="3">
    <source>
        <dbReference type="EMBL" id="PSB20581.1"/>
    </source>
</evidence>
<reference evidence="3 4" key="1">
    <citation type="submission" date="2018-02" db="EMBL/GenBank/DDBJ databases">
        <authorList>
            <person name="Cohen D.B."/>
            <person name="Kent A.D."/>
        </authorList>
    </citation>
    <scope>NUCLEOTIDE SEQUENCE [LARGE SCALE GENOMIC DNA]</scope>
    <source>
        <strain evidence="3 4">ULC007</strain>
    </source>
</reference>
<feature type="region of interest" description="Disordered" evidence="2">
    <location>
        <begin position="89"/>
        <end position="130"/>
    </location>
</feature>
<organism evidence="3 4">
    <name type="scientific">Phormidesmis priestleyi ULC007</name>
    <dbReference type="NCBI Taxonomy" id="1920490"/>
    <lineage>
        <taxon>Bacteria</taxon>
        <taxon>Bacillati</taxon>
        <taxon>Cyanobacteriota</taxon>
        <taxon>Cyanophyceae</taxon>
        <taxon>Leptolyngbyales</taxon>
        <taxon>Leptolyngbyaceae</taxon>
        <taxon>Phormidesmis</taxon>
    </lineage>
</organism>